<dbReference type="GO" id="GO:0005634">
    <property type="term" value="C:nucleus"/>
    <property type="evidence" value="ECO:0007669"/>
    <property type="project" value="UniProtKB-SubCell"/>
</dbReference>
<gene>
    <name evidence="5" type="ORF">KP509_34G008900</name>
</gene>
<sequence>MEVVEGDERGDHDIIFKRVGPELRVVEGGFTSTIPSQALSISNKFGLIFFVHPEGFCIAKTRDLVEACQNLNDSNKVYNAKDFSLACVDLPHIQSLALSEDELVIAACAEDRIQYFSVPALVMQEKGRAEISVALLKSLPISDSKLLAWNPVRRGTVLTLSKGRTLTVGKFSEWHHKTVAEDVEAADWSPDGEHFCYITSDKEVHIYDSDLTSESKCRLPVEILNGGKNGGFEAYVDNLKWTRFDSILVSCLSRELENEEDNPWIFMLVSNGGSISQDPSNAKIVCFEGFFTSIDSSILAFEKGPFTLADYIQPWDLFIMTNRKCIDDHISLLGWCDEGAKSKISKLKILDDRFTPRIELQESGDDNYVVGLAVDRTTLSIEIAGPNGESGETLEPGPVLFCMTIEGNLSLFSVARYDSFLVIL</sequence>
<accession>A0A8T2QHV7</accession>
<dbReference type="Gene3D" id="2.130.10.10">
    <property type="entry name" value="YVTN repeat-like/Quinoprotein amine dehydrogenase"/>
    <property type="match status" value="1"/>
</dbReference>
<dbReference type="OrthoDB" id="1938013at2759"/>
<dbReference type="PANTHER" id="PTHR34418:SF3">
    <property type="entry name" value="NUCLEAR PORE COMPLEX PROTEIN NUP214"/>
    <property type="match status" value="1"/>
</dbReference>
<protein>
    <recommendedName>
        <fullName evidence="4">Nucleoporin Nup159/Nup146 N-terminal domain-containing protein</fullName>
    </recommendedName>
</protein>
<dbReference type="AlphaFoldDB" id="A0A8T2QHV7"/>
<evidence type="ECO:0000313" key="6">
    <source>
        <dbReference type="Proteomes" id="UP000825935"/>
    </source>
</evidence>
<feature type="domain" description="Nucleoporin Nup159/Nup146 N-terminal" evidence="4">
    <location>
        <begin position="36"/>
        <end position="228"/>
    </location>
</feature>
<keyword evidence="3" id="KW-0539">Nucleus</keyword>
<comment type="subcellular location">
    <subcellularLocation>
        <location evidence="1">Nucleus</location>
    </subcellularLocation>
</comment>
<name>A0A8T2QHV7_CERRI</name>
<comment type="caution">
    <text evidence="5">The sequence shown here is derived from an EMBL/GenBank/DDBJ whole genome shotgun (WGS) entry which is preliminary data.</text>
</comment>
<evidence type="ECO:0000256" key="2">
    <source>
        <dbReference type="ARBA" id="ARBA00022448"/>
    </source>
</evidence>
<evidence type="ECO:0000259" key="4">
    <source>
        <dbReference type="Pfam" id="PF16755"/>
    </source>
</evidence>
<dbReference type="GO" id="GO:0006405">
    <property type="term" value="P:RNA export from nucleus"/>
    <property type="evidence" value="ECO:0007669"/>
    <property type="project" value="InterPro"/>
</dbReference>
<proteinExistence type="predicted"/>
<dbReference type="InterPro" id="IPR044694">
    <property type="entry name" value="NUP214"/>
</dbReference>
<evidence type="ECO:0000313" key="5">
    <source>
        <dbReference type="EMBL" id="KAH7283469.1"/>
    </source>
</evidence>
<dbReference type="OMA" id="CIDDHIS"/>
<dbReference type="SUPFAM" id="SSF117289">
    <property type="entry name" value="Nucleoporin domain"/>
    <property type="match status" value="1"/>
</dbReference>
<dbReference type="GO" id="GO:0017056">
    <property type="term" value="F:structural constituent of nuclear pore"/>
    <property type="evidence" value="ECO:0007669"/>
    <property type="project" value="InterPro"/>
</dbReference>
<dbReference type="InterPro" id="IPR015943">
    <property type="entry name" value="WD40/YVTN_repeat-like_dom_sf"/>
</dbReference>
<reference evidence="5" key="1">
    <citation type="submission" date="2021-08" db="EMBL/GenBank/DDBJ databases">
        <title>WGS assembly of Ceratopteris richardii.</title>
        <authorList>
            <person name="Marchant D.B."/>
            <person name="Chen G."/>
            <person name="Jenkins J."/>
            <person name="Shu S."/>
            <person name="Leebens-Mack J."/>
            <person name="Grimwood J."/>
            <person name="Schmutz J."/>
            <person name="Soltis P."/>
            <person name="Soltis D."/>
            <person name="Chen Z.-H."/>
        </authorList>
    </citation>
    <scope>NUCLEOTIDE SEQUENCE</scope>
    <source>
        <strain evidence="5">Whitten #5841</strain>
        <tissue evidence="5">Leaf</tissue>
    </source>
</reference>
<dbReference type="Pfam" id="PF16755">
    <property type="entry name" value="Beta-prop_NUP159_NUP214"/>
    <property type="match status" value="1"/>
</dbReference>
<dbReference type="EMBL" id="CM035439">
    <property type="protein sequence ID" value="KAH7283469.1"/>
    <property type="molecule type" value="Genomic_DNA"/>
</dbReference>
<evidence type="ECO:0000256" key="3">
    <source>
        <dbReference type="ARBA" id="ARBA00023242"/>
    </source>
</evidence>
<dbReference type="PANTHER" id="PTHR34418">
    <property type="entry name" value="NUCLEAR PORE COMPLEX PROTEIN NUP214 ISOFORM X1"/>
    <property type="match status" value="1"/>
</dbReference>
<organism evidence="5 6">
    <name type="scientific">Ceratopteris richardii</name>
    <name type="common">Triangle waterfern</name>
    <dbReference type="NCBI Taxonomy" id="49495"/>
    <lineage>
        <taxon>Eukaryota</taxon>
        <taxon>Viridiplantae</taxon>
        <taxon>Streptophyta</taxon>
        <taxon>Embryophyta</taxon>
        <taxon>Tracheophyta</taxon>
        <taxon>Polypodiopsida</taxon>
        <taxon>Polypodiidae</taxon>
        <taxon>Polypodiales</taxon>
        <taxon>Pteridineae</taxon>
        <taxon>Pteridaceae</taxon>
        <taxon>Parkerioideae</taxon>
        <taxon>Ceratopteris</taxon>
    </lineage>
</organism>
<keyword evidence="2" id="KW-0813">Transport</keyword>
<dbReference type="Proteomes" id="UP000825935">
    <property type="component" value="Chromosome 34"/>
</dbReference>
<dbReference type="InterPro" id="IPR039462">
    <property type="entry name" value="Nup159/Nup146_N"/>
</dbReference>
<evidence type="ECO:0000256" key="1">
    <source>
        <dbReference type="ARBA" id="ARBA00004123"/>
    </source>
</evidence>
<keyword evidence="6" id="KW-1185">Reference proteome</keyword>